<dbReference type="SUPFAM" id="SSF53335">
    <property type="entry name" value="S-adenosyl-L-methionine-dependent methyltransferases"/>
    <property type="match status" value="1"/>
</dbReference>
<evidence type="ECO:0000313" key="11">
    <source>
        <dbReference type="EMBL" id="UYV64005.1"/>
    </source>
</evidence>
<organism evidence="11 12">
    <name type="scientific">Cordylochernes scorpioides</name>
    <dbReference type="NCBI Taxonomy" id="51811"/>
    <lineage>
        <taxon>Eukaryota</taxon>
        <taxon>Metazoa</taxon>
        <taxon>Ecdysozoa</taxon>
        <taxon>Arthropoda</taxon>
        <taxon>Chelicerata</taxon>
        <taxon>Arachnida</taxon>
        <taxon>Pseudoscorpiones</taxon>
        <taxon>Cheliferoidea</taxon>
        <taxon>Chernetidae</taxon>
        <taxon>Cordylochernes</taxon>
    </lineage>
</organism>
<dbReference type="SMART" id="SM00650">
    <property type="entry name" value="rADc"/>
    <property type="match status" value="1"/>
</dbReference>
<dbReference type="NCBIfam" id="TIGR00755">
    <property type="entry name" value="ksgA"/>
    <property type="match status" value="1"/>
</dbReference>
<feature type="binding site" evidence="8">
    <location>
        <position position="56"/>
    </location>
    <ligand>
        <name>S-adenosyl-L-methionine</name>
        <dbReference type="ChEBI" id="CHEBI:59789"/>
    </ligand>
</feature>
<evidence type="ECO:0000259" key="10">
    <source>
        <dbReference type="SMART" id="SM00650"/>
    </source>
</evidence>
<dbReference type="PROSITE" id="PS51689">
    <property type="entry name" value="SAM_RNA_A_N6_MT"/>
    <property type="match status" value="1"/>
</dbReference>
<evidence type="ECO:0000256" key="9">
    <source>
        <dbReference type="RuleBase" id="RU362106"/>
    </source>
</evidence>
<dbReference type="HAMAP" id="MF_00607">
    <property type="entry name" value="16SrRNA_methyltr_A"/>
    <property type="match status" value="1"/>
</dbReference>
<evidence type="ECO:0000313" key="12">
    <source>
        <dbReference type="Proteomes" id="UP001235939"/>
    </source>
</evidence>
<keyword evidence="4 8" id="KW-0949">S-adenosyl-L-methionine</keyword>
<comment type="similarity">
    <text evidence="8 9">Belongs to the class I-like SAM-binding methyltransferase superfamily. rRNA adenine N(6)-methyltransferase family.</text>
</comment>
<accession>A0ABY6K9R9</accession>
<evidence type="ECO:0000256" key="5">
    <source>
        <dbReference type="ARBA" id="ARBA00022884"/>
    </source>
</evidence>
<dbReference type="PANTHER" id="PTHR11727">
    <property type="entry name" value="DIMETHYLADENOSINE TRANSFERASE"/>
    <property type="match status" value="1"/>
</dbReference>
<dbReference type="Gene3D" id="3.40.50.150">
    <property type="entry name" value="Vaccinia Virus protein VP39"/>
    <property type="match status" value="1"/>
</dbReference>
<keyword evidence="3 8" id="KW-0808">Transferase</keyword>
<comment type="subunit">
    <text evidence="6">Part of the small subunit (SSU) processome, composed of more than 70 proteins and the RNA chaperone small nucleolar RNA (snoRNA) U3.</text>
</comment>
<dbReference type="EC" id="2.1.1.-" evidence="9"/>
<feature type="binding site" evidence="8">
    <location>
        <position position="29"/>
    </location>
    <ligand>
        <name>S-adenosyl-L-methionine</name>
        <dbReference type="ChEBI" id="CHEBI:59789"/>
    </ligand>
</feature>
<dbReference type="EMBL" id="CP092864">
    <property type="protein sequence ID" value="UYV64005.1"/>
    <property type="molecule type" value="Genomic_DNA"/>
</dbReference>
<comment type="function">
    <text evidence="7">Specifically dimethylates two adjacent adenosines in the loop of a conserved hairpin near the 3'-end of 18S rRNA in the 40S particle. Involved in the pre-rRNA processing steps leading to small-subunit rRNA production independently of its RNA-modifying catalytic activity. Part of the small subunit (SSU) processome, first precursor of the small eukaryotic ribosomal subunit. During the assembly of the SSU processome in the nucleolus, many ribosome biogenesis factors, an RNA chaperone and ribosomal proteins associate with the nascent pre-rRNA and work in concert to generate RNA folding, modifications, rearrangements and cleavage as well as targeted degradation of pre-ribosomal RNA by the RNA exosome.</text>
</comment>
<feature type="binding site" evidence="8">
    <location>
        <position position="105"/>
    </location>
    <ligand>
        <name>S-adenosyl-L-methionine</name>
        <dbReference type="ChEBI" id="CHEBI:59789"/>
    </ligand>
</feature>
<dbReference type="InterPro" id="IPR029063">
    <property type="entry name" value="SAM-dependent_MTases_sf"/>
</dbReference>
<feature type="binding site" evidence="8">
    <location>
        <position position="31"/>
    </location>
    <ligand>
        <name>S-adenosyl-L-methionine</name>
        <dbReference type="ChEBI" id="CHEBI:59789"/>
    </ligand>
</feature>
<keyword evidence="2 8" id="KW-0489">Methyltransferase</keyword>
<keyword evidence="5 8" id="KW-0694">RNA-binding</keyword>
<keyword evidence="1 9" id="KW-0698">rRNA processing</keyword>
<dbReference type="InterPro" id="IPR011530">
    <property type="entry name" value="rRNA_adenine_dimethylase"/>
</dbReference>
<evidence type="ECO:0000256" key="1">
    <source>
        <dbReference type="ARBA" id="ARBA00022552"/>
    </source>
</evidence>
<feature type="binding site" evidence="8">
    <location>
        <position position="120"/>
    </location>
    <ligand>
        <name>S-adenosyl-L-methionine</name>
        <dbReference type="ChEBI" id="CHEBI:59789"/>
    </ligand>
</feature>
<evidence type="ECO:0000256" key="3">
    <source>
        <dbReference type="ARBA" id="ARBA00022679"/>
    </source>
</evidence>
<sequence length="306" mass="35195">MPKVKTEKKYRQHGSSQQGIQFNKTFGQHILKNPLVVTSMVEKSGIQNTDVVLEVGPGTGNLTEKLLEKARKVIACEVDTRLVAELQKRVMLKPYYRNLEIKIGDVLKKPLPKFDLCISNLPYQISSPFIFKLIHEVDYFRSAILMLQKEFADRLVAQPGDELYCRLSVNVQMFARVDHLMKVSRNSFKPPPEVDSSIIRLEKKNSDLPRESIPNWDGLLRICFLRKNKTLSAIFRQASVINLVMKSYQAFCATNKIDISEDFDIKGKVLDILNKNNFADKRARHLDIDDFLKLLVVFNKEGIYFS</sequence>
<evidence type="ECO:0000256" key="7">
    <source>
        <dbReference type="ARBA" id="ARBA00046134"/>
    </source>
</evidence>
<reference evidence="11 12" key="1">
    <citation type="submission" date="2022-01" db="EMBL/GenBank/DDBJ databases">
        <title>A chromosomal length assembly of Cordylochernes scorpioides.</title>
        <authorList>
            <person name="Zeh D."/>
            <person name="Zeh J."/>
        </authorList>
    </citation>
    <scope>NUCLEOTIDE SEQUENCE [LARGE SCALE GENOMIC DNA]</scope>
    <source>
        <strain evidence="11">IN4F17</strain>
        <tissue evidence="11">Whole Body</tissue>
    </source>
</reference>
<evidence type="ECO:0000256" key="8">
    <source>
        <dbReference type="PROSITE-ProRule" id="PRU01026"/>
    </source>
</evidence>
<dbReference type="Proteomes" id="UP001235939">
    <property type="component" value="Chromosome 02"/>
</dbReference>
<dbReference type="InterPro" id="IPR020598">
    <property type="entry name" value="rRNA_Ade_methylase_Trfase_N"/>
</dbReference>
<evidence type="ECO:0000256" key="6">
    <source>
        <dbReference type="ARBA" id="ARBA00035020"/>
    </source>
</evidence>
<feature type="domain" description="Ribosomal RNA adenine methylase transferase N-terminal" evidence="10">
    <location>
        <begin position="36"/>
        <end position="205"/>
    </location>
</feature>
<protein>
    <recommendedName>
        <fullName evidence="9">rRNA adenine N(6)-methyltransferase</fullName>
        <ecNumber evidence="9">2.1.1.-</ecNumber>
    </recommendedName>
</protein>
<dbReference type="PROSITE" id="PS01131">
    <property type="entry name" value="RRNA_A_DIMETH"/>
    <property type="match status" value="1"/>
</dbReference>
<dbReference type="Gene3D" id="1.10.8.480">
    <property type="match status" value="1"/>
</dbReference>
<dbReference type="PANTHER" id="PTHR11727:SF7">
    <property type="entry name" value="DIMETHYLADENOSINE TRANSFERASE-RELATED"/>
    <property type="match status" value="1"/>
</dbReference>
<dbReference type="InterPro" id="IPR001737">
    <property type="entry name" value="KsgA/Erm"/>
</dbReference>
<name>A0ABY6K9R9_9ARAC</name>
<gene>
    <name evidence="11" type="ORF">LAZ67_2006307</name>
</gene>
<dbReference type="InterPro" id="IPR020596">
    <property type="entry name" value="rRNA_Ade_Mease_Trfase_CS"/>
</dbReference>
<keyword evidence="12" id="KW-1185">Reference proteome</keyword>
<evidence type="ECO:0000256" key="2">
    <source>
        <dbReference type="ARBA" id="ARBA00022603"/>
    </source>
</evidence>
<feature type="binding site" evidence="8">
    <location>
        <position position="77"/>
    </location>
    <ligand>
        <name>S-adenosyl-L-methionine</name>
        <dbReference type="ChEBI" id="CHEBI:59789"/>
    </ligand>
</feature>
<dbReference type="CDD" id="cd02440">
    <property type="entry name" value="AdoMet_MTases"/>
    <property type="match status" value="1"/>
</dbReference>
<dbReference type="Pfam" id="PF00398">
    <property type="entry name" value="RrnaAD"/>
    <property type="match status" value="1"/>
</dbReference>
<evidence type="ECO:0000256" key="4">
    <source>
        <dbReference type="ARBA" id="ARBA00022691"/>
    </source>
</evidence>
<proteinExistence type="inferred from homology"/>